<comment type="caution">
    <text evidence="2">The sequence shown here is derived from an EMBL/GenBank/DDBJ whole genome shotgun (WGS) entry which is preliminary data.</text>
</comment>
<dbReference type="Pfam" id="PF13561">
    <property type="entry name" value="adh_short_C2"/>
    <property type="match status" value="1"/>
</dbReference>
<dbReference type="RefSeq" id="WP_210663069.1">
    <property type="nucleotide sequence ID" value="NZ_JAGKQQ010000002.1"/>
</dbReference>
<comment type="similarity">
    <text evidence="1">Belongs to the short-chain dehydrogenases/reductases (SDR) family.</text>
</comment>
<dbReference type="PANTHER" id="PTHR42879:SF6">
    <property type="entry name" value="NADPH-DEPENDENT REDUCTASE BACG"/>
    <property type="match status" value="1"/>
</dbReference>
<dbReference type="PRINTS" id="PR00081">
    <property type="entry name" value="GDHRDH"/>
</dbReference>
<proteinExistence type="inferred from homology"/>
<dbReference type="PANTHER" id="PTHR42879">
    <property type="entry name" value="3-OXOACYL-(ACYL-CARRIER-PROTEIN) REDUCTASE"/>
    <property type="match status" value="1"/>
</dbReference>
<sequence>MNDLAGKKALVCGGSQGIGLAAARELAARGADVTVLARSEPTSEDTFAFLRADLQQIEDLIPALERQLQSAPAFSILVNNSGGPPPGPIVDATPEQFLTAFKQQVLAAHLLAQWTLPAMKAQGYGRIINVVSTSVREPIEGLGVSNTIRGATASWAKTLSREVGKFGVTVNNVLPGATRTGRLEAIIKRKSGASGTPQEEVEAKMRAEIPAGRFAEPSEIGAVIAFLASPAAGYISGVSVPVDGGRLHCV</sequence>
<accession>A0ABS5C4B4</accession>
<dbReference type="Proteomes" id="UP000676565">
    <property type="component" value="Unassembled WGS sequence"/>
</dbReference>
<dbReference type="InterPro" id="IPR036291">
    <property type="entry name" value="NAD(P)-bd_dom_sf"/>
</dbReference>
<dbReference type="InterPro" id="IPR050259">
    <property type="entry name" value="SDR"/>
</dbReference>
<dbReference type="SUPFAM" id="SSF51735">
    <property type="entry name" value="NAD(P)-binding Rossmann-fold domains"/>
    <property type="match status" value="1"/>
</dbReference>
<keyword evidence="3" id="KW-1185">Reference proteome</keyword>
<protein>
    <submittedName>
        <fullName evidence="2">SDR family oxidoreductase</fullName>
    </submittedName>
</protein>
<name>A0ABS5C4B4_9BACT</name>
<evidence type="ECO:0000313" key="3">
    <source>
        <dbReference type="Proteomes" id="UP000676565"/>
    </source>
</evidence>
<evidence type="ECO:0000256" key="1">
    <source>
        <dbReference type="ARBA" id="ARBA00006484"/>
    </source>
</evidence>
<dbReference type="Gene3D" id="3.40.50.720">
    <property type="entry name" value="NAD(P)-binding Rossmann-like Domain"/>
    <property type="match status" value="1"/>
</dbReference>
<evidence type="ECO:0000313" key="2">
    <source>
        <dbReference type="EMBL" id="MBP3960738.1"/>
    </source>
</evidence>
<reference evidence="2 3" key="1">
    <citation type="submission" date="2021-04" db="EMBL/GenBank/DDBJ databases">
        <authorList>
            <person name="Ivanova A."/>
        </authorList>
    </citation>
    <scope>NUCLEOTIDE SEQUENCE [LARGE SCALE GENOMIC DNA]</scope>
    <source>
        <strain evidence="2 3">G18</strain>
    </source>
</reference>
<dbReference type="InterPro" id="IPR002347">
    <property type="entry name" value="SDR_fam"/>
</dbReference>
<gene>
    <name evidence="2" type="ORF">J8F10_36415</name>
</gene>
<organism evidence="2 3">
    <name type="scientific">Gemmata palustris</name>
    <dbReference type="NCBI Taxonomy" id="2822762"/>
    <lineage>
        <taxon>Bacteria</taxon>
        <taxon>Pseudomonadati</taxon>
        <taxon>Planctomycetota</taxon>
        <taxon>Planctomycetia</taxon>
        <taxon>Gemmatales</taxon>
        <taxon>Gemmataceae</taxon>
        <taxon>Gemmata</taxon>
    </lineage>
</organism>
<dbReference type="EMBL" id="JAGKQQ010000002">
    <property type="protein sequence ID" value="MBP3960738.1"/>
    <property type="molecule type" value="Genomic_DNA"/>
</dbReference>